<gene>
    <name evidence="1" type="ORF">PENTCL1PPCAC_21853</name>
</gene>
<evidence type="ECO:0000313" key="1">
    <source>
        <dbReference type="EMBL" id="GMS99678.1"/>
    </source>
</evidence>
<protein>
    <submittedName>
        <fullName evidence="1">Uncharacterized protein</fullName>
    </submittedName>
</protein>
<proteinExistence type="predicted"/>
<reference evidence="1" key="1">
    <citation type="submission" date="2023-10" db="EMBL/GenBank/DDBJ databases">
        <title>Genome assembly of Pristionchus species.</title>
        <authorList>
            <person name="Yoshida K."/>
            <person name="Sommer R.J."/>
        </authorList>
    </citation>
    <scope>NUCLEOTIDE SEQUENCE</scope>
    <source>
        <strain evidence="1">RS0144</strain>
    </source>
</reference>
<name>A0AAV5U0G9_9BILA</name>
<organism evidence="1 2">
    <name type="scientific">Pristionchus entomophagus</name>
    <dbReference type="NCBI Taxonomy" id="358040"/>
    <lineage>
        <taxon>Eukaryota</taxon>
        <taxon>Metazoa</taxon>
        <taxon>Ecdysozoa</taxon>
        <taxon>Nematoda</taxon>
        <taxon>Chromadorea</taxon>
        <taxon>Rhabditida</taxon>
        <taxon>Rhabditina</taxon>
        <taxon>Diplogasteromorpha</taxon>
        <taxon>Diplogasteroidea</taxon>
        <taxon>Neodiplogasteridae</taxon>
        <taxon>Pristionchus</taxon>
    </lineage>
</organism>
<dbReference type="AlphaFoldDB" id="A0AAV5U0G9"/>
<dbReference type="Proteomes" id="UP001432027">
    <property type="component" value="Unassembled WGS sequence"/>
</dbReference>
<keyword evidence="2" id="KW-1185">Reference proteome</keyword>
<evidence type="ECO:0000313" key="2">
    <source>
        <dbReference type="Proteomes" id="UP001432027"/>
    </source>
</evidence>
<sequence>IRTSNVWHIFCLLSHRNSEQHYRTIVIDGLNRADLLSNIKKCDPSCPIIVVWREGESKLPKIFIREMSKINRQIKLLLGTPTLKQIDDICAMIIALHTNGRLYTNDMIRNHFNLFEAFYKCLSFKSFLRIYFVREEGEDFWKFRLKIDGEINRVSAGVNQK</sequence>
<feature type="non-terminal residue" evidence="1">
    <location>
        <position position="1"/>
    </location>
</feature>
<accession>A0AAV5U0G9</accession>
<dbReference type="EMBL" id="BTSX01000005">
    <property type="protein sequence ID" value="GMS99678.1"/>
    <property type="molecule type" value="Genomic_DNA"/>
</dbReference>
<comment type="caution">
    <text evidence="1">The sequence shown here is derived from an EMBL/GenBank/DDBJ whole genome shotgun (WGS) entry which is preliminary data.</text>
</comment>